<dbReference type="Pfam" id="PF13329">
    <property type="entry name" value="ATG2_CAD"/>
    <property type="match status" value="1"/>
</dbReference>
<evidence type="ECO:0000256" key="11">
    <source>
        <dbReference type="ARBA" id="ARBA00024615"/>
    </source>
</evidence>
<feature type="compositionally biased region" description="Polar residues" evidence="13">
    <location>
        <begin position="550"/>
        <end position="560"/>
    </location>
</feature>
<dbReference type="OrthoDB" id="18982at2759"/>
<dbReference type="GO" id="GO:0034727">
    <property type="term" value="P:piecemeal microautophagy of the nucleus"/>
    <property type="evidence" value="ECO:0007669"/>
    <property type="project" value="TreeGrafter"/>
</dbReference>
<proteinExistence type="inferred from homology"/>
<evidence type="ECO:0000256" key="12">
    <source>
        <dbReference type="ARBA" id="ARBA00024631"/>
    </source>
</evidence>
<dbReference type="PANTHER" id="PTHR13190">
    <property type="entry name" value="AUTOPHAGY-RELATED 2, ISOFORM A"/>
    <property type="match status" value="1"/>
</dbReference>
<feature type="region of interest" description="Disordered" evidence="13">
    <location>
        <begin position="867"/>
        <end position="893"/>
    </location>
</feature>
<evidence type="ECO:0000256" key="4">
    <source>
        <dbReference type="ARBA" id="ARBA00018070"/>
    </source>
</evidence>
<feature type="region of interest" description="Disordered" evidence="13">
    <location>
        <begin position="1496"/>
        <end position="1516"/>
    </location>
</feature>
<evidence type="ECO:0000256" key="5">
    <source>
        <dbReference type="ARBA" id="ARBA00022448"/>
    </source>
</evidence>
<evidence type="ECO:0000313" key="15">
    <source>
        <dbReference type="Proteomes" id="UP000326924"/>
    </source>
</evidence>
<dbReference type="GO" id="GO:0061908">
    <property type="term" value="C:phagophore"/>
    <property type="evidence" value="ECO:0007669"/>
    <property type="project" value="TreeGrafter"/>
</dbReference>
<evidence type="ECO:0000256" key="1">
    <source>
        <dbReference type="ARBA" id="ARBA00004406"/>
    </source>
</evidence>
<feature type="compositionally biased region" description="Acidic residues" evidence="13">
    <location>
        <begin position="571"/>
        <end position="582"/>
    </location>
</feature>
<dbReference type="PANTHER" id="PTHR13190:SF1">
    <property type="entry name" value="AUTOPHAGY-RELATED 2, ISOFORM A"/>
    <property type="match status" value="1"/>
</dbReference>
<name>A0A5J5F2I3_9PEZI</name>
<keyword evidence="7" id="KW-0072">Autophagy</keyword>
<keyword evidence="6" id="KW-0256">Endoplasmic reticulum</keyword>
<dbReference type="GO" id="GO:0034045">
    <property type="term" value="C:phagophore assembly site membrane"/>
    <property type="evidence" value="ECO:0007669"/>
    <property type="project" value="UniProtKB-SubCell"/>
</dbReference>
<dbReference type="InterPro" id="IPR026849">
    <property type="entry name" value="ATG2"/>
</dbReference>
<comment type="subcellular location">
    <subcellularLocation>
        <location evidence="1">Endoplasmic reticulum membrane</location>
        <topology evidence="1">Peripheral membrane protein</topology>
    </subcellularLocation>
    <subcellularLocation>
        <location evidence="2">Preautophagosomal structure membrane</location>
        <topology evidence="2">Peripheral membrane protein</topology>
    </subcellularLocation>
</comment>
<evidence type="ECO:0000256" key="2">
    <source>
        <dbReference type="ARBA" id="ARBA00004623"/>
    </source>
</evidence>
<evidence type="ECO:0000256" key="10">
    <source>
        <dbReference type="ARBA" id="ARBA00024479"/>
    </source>
</evidence>
<dbReference type="GO" id="GO:0000422">
    <property type="term" value="P:autophagy of mitochondrion"/>
    <property type="evidence" value="ECO:0007669"/>
    <property type="project" value="TreeGrafter"/>
</dbReference>
<dbReference type="Proteomes" id="UP000326924">
    <property type="component" value="Unassembled WGS sequence"/>
</dbReference>
<evidence type="ECO:0000256" key="7">
    <source>
        <dbReference type="ARBA" id="ARBA00023006"/>
    </source>
</evidence>
<feature type="compositionally biased region" description="Low complexity" evidence="13">
    <location>
        <begin position="1505"/>
        <end position="1516"/>
    </location>
</feature>
<keyword evidence="15" id="KW-1185">Reference proteome</keyword>
<feature type="compositionally biased region" description="Polar residues" evidence="13">
    <location>
        <begin position="511"/>
        <end position="520"/>
    </location>
</feature>
<evidence type="ECO:0000256" key="8">
    <source>
        <dbReference type="ARBA" id="ARBA00023055"/>
    </source>
</evidence>
<reference evidence="14 15" key="1">
    <citation type="submission" date="2019-09" db="EMBL/GenBank/DDBJ databases">
        <title>Draft genome of the ectomycorrhizal ascomycete Sphaerosporella brunnea.</title>
        <authorList>
            <consortium name="DOE Joint Genome Institute"/>
            <person name="Benucci G.M."/>
            <person name="Marozzi G."/>
            <person name="Antonielli L."/>
            <person name="Sanchez S."/>
            <person name="Marco P."/>
            <person name="Wang X."/>
            <person name="Falini L.B."/>
            <person name="Barry K."/>
            <person name="Haridas S."/>
            <person name="Lipzen A."/>
            <person name="Labutti K."/>
            <person name="Grigoriev I.V."/>
            <person name="Murat C."/>
            <person name="Martin F."/>
            <person name="Albertini E."/>
            <person name="Donnini D."/>
            <person name="Bonito G."/>
        </authorList>
    </citation>
    <scope>NUCLEOTIDE SEQUENCE [LARGE SCALE GENOMIC DNA]</scope>
    <source>
        <strain evidence="14 15">Sb_GMNB300</strain>
    </source>
</reference>
<feature type="region of interest" description="Disordered" evidence="13">
    <location>
        <begin position="424"/>
        <end position="620"/>
    </location>
</feature>
<dbReference type="GO" id="GO:0061709">
    <property type="term" value="P:reticulophagy"/>
    <property type="evidence" value="ECO:0007669"/>
    <property type="project" value="TreeGrafter"/>
</dbReference>
<comment type="similarity">
    <text evidence="3">Belongs to the ATG2 family.</text>
</comment>
<dbReference type="GO" id="GO:0043495">
    <property type="term" value="F:protein-membrane adaptor activity"/>
    <property type="evidence" value="ECO:0007669"/>
    <property type="project" value="TreeGrafter"/>
</dbReference>
<dbReference type="GO" id="GO:0006869">
    <property type="term" value="P:lipid transport"/>
    <property type="evidence" value="ECO:0007669"/>
    <property type="project" value="UniProtKB-KW"/>
</dbReference>
<feature type="compositionally biased region" description="Basic and acidic residues" evidence="13">
    <location>
        <begin position="651"/>
        <end position="662"/>
    </location>
</feature>
<evidence type="ECO:0000256" key="3">
    <source>
        <dbReference type="ARBA" id="ARBA00009714"/>
    </source>
</evidence>
<comment type="catalytic activity">
    <reaction evidence="12">
        <text>a 1,2-diacyl-sn-glycero-3-phosphocholine(in) = a 1,2-diacyl-sn-glycero-3-phosphocholine(out)</text>
        <dbReference type="Rhea" id="RHEA:38571"/>
        <dbReference type="ChEBI" id="CHEBI:57643"/>
    </reaction>
</comment>
<accession>A0A5J5F2I3</accession>
<dbReference type="InParanoid" id="A0A5J5F2I3"/>
<gene>
    <name evidence="14" type="ORF">FN846DRAFT_1006272</name>
</gene>
<comment type="catalytic activity">
    <reaction evidence="10">
        <text>a 1,2-diacyl-sn-glycero-3-phospho-L-serine(in) = a 1,2-diacyl-sn-glycero-3-phospho-L-serine(out)</text>
        <dbReference type="Rhea" id="RHEA:38663"/>
        <dbReference type="ChEBI" id="CHEBI:57262"/>
    </reaction>
</comment>
<sequence length="2105" mass="229554">MFSLPRLPQQWQKRLVRHLLNRLDLLEERTLGDLSNLEGSIGKNSVFTVKDVGIKVERLCTIVKIPPRFELKEAVVGTLTITLPADLLLSGSVEILIHDVRLAVEVTPLPPDDASESTPSPPPTPRPGDKIALDPEEFPATAEDLAQSFLHSQSPAEQQQLISLYAEAPMDASIMSSSTASVDDDDGLGVGTSVGLPGILANMFKGIADRMVVRVLNVKVSLGATLREDKAGERVLLEVEVDEIDIEGVSRNVSSSTWQDAREKPRKEGKRRITLENIQGYITASEALFGESSQEDSVVFGTASEAATEKDVPGATQPAEKPAEVVATAVHSSPVARSPSRSPAHSPKAPISPSHSPRPRSVAPFDHEVGAGVDLQNEQEDRFTDFDDSDEEVLAFARPSMMRASTRPRSPSNVLHENYFDEYAADEDSEDEVEGGASFTPSMPIERRSPSASVLSAGSSPFSSQAASPSTAPHFDQSNPETVLLEVPSDGPSEGPIEDPTEGPAEGLSEVPSSALSDVDSSGDEMDQEASRMLSQSTIFSREEADSLYMSATSGMLRSQSELRAHNPDGREDEVEEIDADEMDQRLDRLINGGLSLPKRSPPSVAEEARPITPEPSPMPRSIRKKCIDVDIVTIYYPSLSAGVAVVPKDEAPVRDRPEETRGSSQHDMPGAFSTYASRYVPRSPPSASPSQLHQRTGPRVKIVDSIDARPTTPSIANLTDFAFSGVPDIEIITSNIRGTVDIHTEKMLAHLLEAVQNVLAEQGTETPTKRSKSRPEEGGKQTVGLVAEEIDVRMIKHLAGFYTDNYQEDVGDETIQLQCLLNDVKLFRRGLDEEASTNKLSVKKFALKDEAEGIITFLRSAPLPVPSAKMSTSHHRKRSSASTATGRLLGNSPGDDDDITVIFSQSPSKVRVNIKTLPLKIRGDLKRLEETFSAFGGVGSVIASTTASTATIGKTGGPPPWPENESAVPGVDMKVHCELGGLVFDVVGTNAEVKLETSPVKVTFQSGKGVTIGIDKINISGPNPGRKDVRLSIEGTNMEFANRPTVDDLGRLLELLTPSKDRFDDDDILIDTLLRQREQGSVLRINVAGVRGELLDTNIFDALKGLGDEVIQVLTVTDFVAGDERPGLLTLVNVEGVYAYAQIGGGVGRLEAEMDSLGITHVSAPSLVAMAIGTISVRRNDHEELLGEGIDRRIFTGSQHDRPMVMVRMVGDELEPVVRVKLWNLRAEYNVKTLMSMMESPSGLTGEELAQEMVESIIALPQRKENIDGSGVLGFDIAITDSVLALNPLDMKSRGLIILTESRLQAALPTGGTVSAGMEIKKASIMVIDDAEHLLAAESGQLRGRREVLSDHLAGFVSMGYVPMVTVSSAMVTLQVVGKAVDLEIRDDLLLIESCADSTQTMIAVFNGLKPPAPETDEIRYCTEVMPIDMLASLAEDAFVHPGRKKPDAVGDDEEELLHLDEDLPTNLSFVESYYGHKTPPEKPTEALADSMLEEELSQMHTPSLSREGSGSSDSVFTENVQMLDSSPLEFFEDHFGSAAPRHKGKKSLNQDAVARAAYFPLRVHVRDVHVIFNLHDGYDWQRTRDTITQAVRRVESKVAERRNRRVSFDMEDDDESVVDDFLFNSIYIGIPANRAPGDLTNDINKHFDDQMSETSYATTTAESCRPLSSRSRSTVTGDHHHSRSGKGRGLKLSRSRHHKMQFELKGVNVDFLLFQPGSDEVQSSVDVKVRDLEIFDNVPTSTWRKFVTYCQDGGEREFGSDMVRLEILVVKPVPELAATELIVKANILPLRLHVDQDTLDFMTRFFEFKDDSNTTVPAGKGPEEPFLQRVEVNSIRVKLDYKPKYVDYAGLRSGHTTEFMNFFILDEADMVLRRVILHGISGMTRMSKVLNDTWMPDIQKTQLPGVLAGVAPVRSLVNLGAGARDLFVVPMREYKKDGRIIRSLQKGMGGFVRNTAGELVRLGAKVAVGTQALLQSAEGALTGGEHNFTVIEVGEDEEDAEGERMVSLYADQPESVLQGLRGASRSLRRNFGEARDAILTLPAEIAEGGDARGVAIAVARAAPKAVIRPVIGVSEAVGRTLMGVGNAMEPERRKAREDKYKRY</sequence>
<organism evidence="14 15">
    <name type="scientific">Sphaerosporella brunnea</name>
    <dbReference type="NCBI Taxonomy" id="1250544"/>
    <lineage>
        <taxon>Eukaryota</taxon>
        <taxon>Fungi</taxon>
        <taxon>Dikarya</taxon>
        <taxon>Ascomycota</taxon>
        <taxon>Pezizomycotina</taxon>
        <taxon>Pezizomycetes</taxon>
        <taxon>Pezizales</taxon>
        <taxon>Pyronemataceae</taxon>
        <taxon>Sphaerosporella</taxon>
    </lineage>
</organism>
<evidence type="ECO:0000256" key="9">
    <source>
        <dbReference type="ARBA" id="ARBA00023136"/>
    </source>
</evidence>
<feature type="region of interest" description="Disordered" evidence="13">
    <location>
        <begin position="1659"/>
        <end position="1696"/>
    </location>
</feature>
<feature type="compositionally biased region" description="Basic residues" evidence="13">
    <location>
        <begin position="1682"/>
        <end position="1696"/>
    </location>
</feature>
<protein>
    <recommendedName>
        <fullName evidence="4">Autophagy-related protein 2</fullName>
    </recommendedName>
</protein>
<feature type="region of interest" description="Disordered" evidence="13">
    <location>
        <begin position="761"/>
        <end position="782"/>
    </location>
</feature>
<dbReference type="GO" id="GO:0005789">
    <property type="term" value="C:endoplasmic reticulum membrane"/>
    <property type="evidence" value="ECO:0007669"/>
    <property type="project" value="UniProtKB-SubCell"/>
</dbReference>
<feature type="compositionally biased region" description="Basic and acidic residues" evidence="13">
    <location>
        <begin position="561"/>
        <end position="570"/>
    </location>
</feature>
<feature type="compositionally biased region" description="Polar residues" evidence="13">
    <location>
        <begin position="1668"/>
        <end position="1678"/>
    </location>
</feature>
<feature type="compositionally biased region" description="Acidic residues" evidence="13">
    <location>
        <begin position="424"/>
        <end position="434"/>
    </location>
</feature>
<keyword evidence="5" id="KW-0813">Transport</keyword>
<dbReference type="GO" id="GO:0032266">
    <property type="term" value="F:phosphatidylinositol-3-phosphate binding"/>
    <property type="evidence" value="ECO:0007669"/>
    <property type="project" value="TreeGrafter"/>
</dbReference>
<feature type="compositionally biased region" description="Low complexity" evidence="13">
    <location>
        <begin position="450"/>
        <end position="473"/>
    </location>
</feature>
<dbReference type="FunCoup" id="A0A5J5F2I3">
    <property type="interactions" value="42"/>
</dbReference>
<evidence type="ECO:0000256" key="6">
    <source>
        <dbReference type="ARBA" id="ARBA00022824"/>
    </source>
</evidence>
<comment type="caution">
    <text evidence="14">The sequence shown here is derived from an EMBL/GenBank/DDBJ whole genome shotgun (WGS) entry which is preliminary data.</text>
</comment>
<comment type="catalytic activity">
    <reaction evidence="11">
        <text>a 1,2-diacyl-sn-glycero-3-phosphoethanolamine(in) = a 1,2-diacyl-sn-glycero-3-phosphoethanolamine(out)</text>
        <dbReference type="Rhea" id="RHEA:38895"/>
        <dbReference type="ChEBI" id="CHEBI:64612"/>
    </reaction>
</comment>
<feature type="region of interest" description="Disordered" evidence="13">
    <location>
        <begin position="304"/>
        <end position="365"/>
    </location>
</feature>
<evidence type="ECO:0000313" key="14">
    <source>
        <dbReference type="EMBL" id="KAA8910278.1"/>
    </source>
</evidence>
<dbReference type="EMBL" id="VXIS01000048">
    <property type="protein sequence ID" value="KAA8910278.1"/>
    <property type="molecule type" value="Genomic_DNA"/>
</dbReference>
<evidence type="ECO:0000256" key="13">
    <source>
        <dbReference type="SAM" id="MobiDB-lite"/>
    </source>
</evidence>
<keyword evidence="8" id="KW-0445">Lipid transport</keyword>
<feature type="region of interest" description="Disordered" evidence="13">
    <location>
        <begin position="108"/>
        <end position="134"/>
    </location>
</feature>
<dbReference type="GO" id="GO:0000045">
    <property type="term" value="P:autophagosome assembly"/>
    <property type="evidence" value="ECO:0007669"/>
    <property type="project" value="TreeGrafter"/>
</dbReference>
<dbReference type="GO" id="GO:0061723">
    <property type="term" value="P:glycophagy"/>
    <property type="evidence" value="ECO:0007669"/>
    <property type="project" value="TreeGrafter"/>
</dbReference>
<keyword evidence="9" id="KW-0472">Membrane</keyword>
<feature type="region of interest" description="Disordered" evidence="13">
    <location>
        <begin position="651"/>
        <end position="672"/>
    </location>
</feature>
<feature type="compositionally biased region" description="Low complexity" evidence="13">
    <location>
        <begin position="330"/>
        <end position="361"/>
    </location>
</feature>